<keyword evidence="1" id="KW-1133">Transmembrane helix</keyword>
<dbReference type="PROSITE" id="PS51934">
    <property type="entry name" value="LRAT"/>
    <property type="match status" value="1"/>
</dbReference>
<keyword evidence="1" id="KW-0472">Membrane</keyword>
<dbReference type="Pfam" id="PF04970">
    <property type="entry name" value="LRAT"/>
    <property type="match status" value="1"/>
</dbReference>
<evidence type="ECO:0000259" key="2">
    <source>
        <dbReference type="PROSITE" id="PS51934"/>
    </source>
</evidence>
<evidence type="ECO:0000313" key="3">
    <source>
        <dbReference type="EMBL" id="KAK6946484.1"/>
    </source>
</evidence>
<organism evidence="3 4">
    <name type="scientific">Dillenia turbinata</name>
    <dbReference type="NCBI Taxonomy" id="194707"/>
    <lineage>
        <taxon>Eukaryota</taxon>
        <taxon>Viridiplantae</taxon>
        <taxon>Streptophyta</taxon>
        <taxon>Embryophyta</taxon>
        <taxon>Tracheophyta</taxon>
        <taxon>Spermatophyta</taxon>
        <taxon>Magnoliopsida</taxon>
        <taxon>eudicotyledons</taxon>
        <taxon>Gunneridae</taxon>
        <taxon>Pentapetalae</taxon>
        <taxon>Dilleniales</taxon>
        <taxon>Dilleniaceae</taxon>
        <taxon>Dillenia</taxon>
    </lineage>
</organism>
<feature type="domain" description="LRAT" evidence="2">
    <location>
        <begin position="102"/>
        <end position="238"/>
    </location>
</feature>
<reference evidence="3 4" key="1">
    <citation type="submission" date="2023-12" db="EMBL/GenBank/DDBJ databases">
        <title>A high-quality genome assembly for Dillenia turbinata (Dilleniales).</title>
        <authorList>
            <person name="Chanderbali A."/>
        </authorList>
    </citation>
    <scope>NUCLEOTIDE SEQUENCE [LARGE SCALE GENOMIC DNA]</scope>
    <source>
        <strain evidence="3">LSX21</strain>
        <tissue evidence="3">Leaf</tissue>
    </source>
</reference>
<keyword evidence="4" id="KW-1185">Reference proteome</keyword>
<dbReference type="EMBL" id="JBAMMX010000002">
    <property type="protein sequence ID" value="KAK6946484.1"/>
    <property type="molecule type" value="Genomic_DNA"/>
</dbReference>
<dbReference type="PANTHER" id="PTHR46137">
    <property type="entry name" value="OS05G0310600 PROTEIN"/>
    <property type="match status" value="1"/>
</dbReference>
<dbReference type="InterPro" id="IPR007053">
    <property type="entry name" value="LRAT_dom"/>
</dbReference>
<comment type="caution">
    <text evidence="3">The sequence shown here is derived from an EMBL/GenBank/DDBJ whole genome shotgun (WGS) entry which is preliminary data.</text>
</comment>
<evidence type="ECO:0000256" key="1">
    <source>
        <dbReference type="SAM" id="Phobius"/>
    </source>
</evidence>
<name>A0AAN8ZLY5_9MAGN</name>
<dbReference type="AlphaFoldDB" id="A0AAN8ZLY5"/>
<proteinExistence type="predicted"/>
<keyword evidence="1" id="KW-0812">Transmembrane</keyword>
<sequence length="300" mass="34033">MPGLEEVDVQAMCYGSIFSFTPEKRKDDVKKDDGKKSWEYKLQPRLIFASRMPGPEEVDMLTFDYIGFWRKAWKAFVSEHLKASVGHIKTFRDTLESGDHIYRFGQEKIHTHHGIYIGEDMVIHYTRTEEGEKESSSSKTCPVCQYRSDLHRGVIKTCLDCFLAGQDQIYWYAYGISRSVASSFPVGSYSTRQSRPSSEVVDCASQILESGVKDYNLFFNNCEDFAHFCKTRDPKSSQTDNVRNSLWSFTQNIIKLATEMGYFGLGGPANMKAIFLVLLPFLLIVVSLIVSIGVPMLLGA</sequence>
<dbReference type="Proteomes" id="UP001370490">
    <property type="component" value="Unassembled WGS sequence"/>
</dbReference>
<dbReference type="Gene3D" id="3.90.1720.10">
    <property type="entry name" value="endopeptidase domain like (from Nostoc punctiforme)"/>
    <property type="match status" value="1"/>
</dbReference>
<evidence type="ECO:0000313" key="4">
    <source>
        <dbReference type="Proteomes" id="UP001370490"/>
    </source>
</evidence>
<protein>
    <submittedName>
        <fullName evidence="3">LRAT domain</fullName>
    </submittedName>
</protein>
<dbReference type="PANTHER" id="PTHR46137:SF1">
    <property type="entry name" value="LRAT DOMAIN-CONTAINING PROTEIN"/>
    <property type="match status" value="1"/>
</dbReference>
<accession>A0AAN8ZLY5</accession>
<feature type="transmembrane region" description="Helical" evidence="1">
    <location>
        <begin position="273"/>
        <end position="298"/>
    </location>
</feature>
<gene>
    <name evidence="3" type="ORF">RJ641_014028</name>
</gene>